<dbReference type="Proteomes" id="UP000315389">
    <property type="component" value="Unassembled WGS sequence"/>
</dbReference>
<dbReference type="InterPro" id="IPR002347">
    <property type="entry name" value="SDR_fam"/>
</dbReference>
<dbReference type="SUPFAM" id="SSF51735">
    <property type="entry name" value="NAD(P)-binding Rossmann-fold domains"/>
    <property type="match status" value="1"/>
</dbReference>
<accession>A0A542ZE65</accession>
<evidence type="ECO:0000256" key="3">
    <source>
        <dbReference type="RuleBase" id="RU000363"/>
    </source>
</evidence>
<dbReference type="AlphaFoldDB" id="A0A542ZE65"/>
<dbReference type="InterPro" id="IPR036291">
    <property type="entry name" value="NAD(P)-bd_dom_sf"/>
</dbReference>
<dbReference type="PRINTS" id="PR00081">
    <property type="entry name" value="GDHRDH"/>
</dbReference>
<evidence type="ECO:0000313" key="5">
    <source>
        <dbReference type="Proteomes" id="UP000315389"/>
    </source>
</evidence>
<reference evidence="4 5" key="1">
    <citation type="submission" date="2019-06" db="EMBL/GenBank/DDBJ databases">
        <title>Sequencing the genomes of 1000 actinobacteria strains.</title>
        <authorList>
            <person name="Klenk H.-P."/>
        </authorList>
    </citation>
    <scope>NUCLEOTIDE SEQUENCE [LARGE SCALE GENOMIC DNA]</scope>
    <source>
        <strain evidence="4 5">DSM 4813</strain>
    </source>
</reference>
<keyword evidence="5" id="KW-1185">Reference proteome</keyword>
<dbReference type="Gene3D" id="3.40.50.720">
    <property type="entry name" value="NAD(P)-binding Rossmann-like Domain"/>
    <property type="match status" value="1"/>
</dbReference>
<gene>
    <name evidence="4" type="ORF">FB461_2063</name>
</gene>
<evidence type="ECO:0000256" key="2">
    <source>
        <dbReference type="ARBA" id="ARBA00023002"/>
    </source>
</evidence>
<comment type="similarity">
    <text evidence="1 3">Belongs to the short-chain dehydrogenases/reductases (SDR) family.</text>
</comment>
<dbReference type="PRINTS" id="PR00080">
    <property type="entry name" value="SDRFAMILY"/>
</dbReference>
<keyword evidence="2" id="KW-0560">Oxidoreductase</keyword>
<dbReference type="Pfam" id="PF00106">
    <property type="entry name" value="adh_short"/>
    <property type="match status" value="1"/>
</dbReference>
<organism evidence="4 5">
    <name type="scientific">Rarobacter faecitabidus</name>
    <dbReference type="NCBI Taxonomy" id="13243"/>
    <lineage>
        <taxon>Bacteria</taxon>
        <taxon>Bacillati</taxon>
        <taxon>Actinomycetota</taxon>
        <taxon>Actinomycetes</taxon>
        <taxon>Micrococcales</taxon>
        <taxon>Rarobacteraceae</taxon>
        <taxon>Rarobacter</taxon>
    </lineage>
</organism>
<dbReference type="PANTHER" id="PTHR42901:SF1">
    <property type="entry name" value="ALCOHOL DEHYDROGENASE"/>
    <property type="match status" value="1"/>
</dbReference>
<dbReference type="RefSeq" id="WP_142121721.1">
    <property type="nucleotide sequence ID" value="NZ_BAAASV010000002.1"/>
</dbReference>
<dbReference type="GO" id="GO:0016491">
    <property type="term" value="F:oxidoreductase activity"/>
    <property type="evidence" value="ECO:0007669"/>
    <property type="project" value="UniProtKB-KW"/>
</dbReference>
<name>A0A542ZE65_RARFA</name>
<proteinExistence type="inferred from homology"/>
<dbReference type="OrthoDB" id="9797538at2"/>
<dbReference type="CDD" id="cd05233">
    <property type="entry name" value="SDR_c"/>
    <property type="match status" value="1"/>
</dbReference>
<evidence type="ECO:0000313" key="4">
    <source>
        <dbReference type="EMBL" id="TQL58645.1"/>
    </source>
</evidence>
<evidence type="ECO:0008006" key="6">
    <source>
        <dbReference type="Google" id="ProtNLM"/>
    </source>
</evidence>
<evidence type="ECO:0000256" key="1">
    <source>
        <dbReference type="ARBA" id="ARBA00006484"/>
    </source>
</evidence>
<comment type="caution">
    <text evidence="4">The sequence shown here is derived from an EMBL/GenBank/DDBJ whole genome shotgun (WGS) entry which is preliminary data.</text>
</comment>
<dbReference type="EMBL" id="VFOS01000003">
    <property type="protein sequence ID" value="TQL58645.1"/>
    <property type="molecule type" value="Genomic_DNA"/>
</dbReference>
<protein>
    <recommendedName>
        <fullName evidence="6">Short-subunit dehydrogenase</fullName>
    </recommendedName>
</protein>
<dbReference type="PANTHER" id="PTHR42901">
    <property type="entry name" value="ALCOHOL DEHYDROGENASE"/>
    <property type="match status" value="1"/>
</dbReference>
<sequence>MGTALITGASSGLGEEFAWQLATDRHDLVLVARSQDRLRALADRIHQVAGVTVEVLPADLSTAEGRAQVAERLSAGTLSQDEAPVAPAPGQLAPIGLLVNNAGYALHASFIGEPVDDERAALDVMVTAVLELSHAAAAQMVSRGRGAIINVSSVASYMAGSTYAAHKAWVRVFTESLASDLRGTGVVASAVLPGLTRTEFHGRAGIDEHQFPDIAWLSPISVVAHALDAARRGRVLITPSARYQSAAALLRILPRWIVREIGPAGARGQ</sequence>
<dbReference type="PIRSF" id="PIRSF000126">
    <property type="entry name" value="11-beta-HSD1"/>
    <property type="match status" value="1"/>
</dbReference>